<dbReference type="GO" id="GO:0004029">
    <property type="term" value="F:aldehyde dehydrogenase (NAD+) activity"/>
    <property type="evidence" value="ECO:0007669"/>
    <property type="project" value="TreeGrafter"/>
</dbReference>
<evidence type="ECO:0000256" key="7">
    <source>
        <dbReference type="RuleBase" id="RU003345"/>
    </source>
</evidence>
<protein>
    <recommendedName>
        <fullName evidence="4">Aldehyde dehydrogenase</fullName>
    </recommendedName>
</protein>
<evidence type="ECO:0000256" key="5">
    <source>
        <dbReference type="PIRSR" id="PIRSR036492-1"/>
    </source>
</evidence>
<organism evidence="9 10">
    <name type="scientific">SAR86 cluster bacterium</name>
    <dbReference type="NCBI Taxonomy" id="2030880"/>
    <lineage>
        <taxon>Bacteria</taxon>
        <taxon>Pseudomonadati</taxon>
        <taxon>Pseudomonadota</taxon>
        <taxon>Gammaproteobacteria</taxon>
        <taxon>SAR86 cluster</taxon>
    </lineage>
</organism>
<dbReference type="InterPro" id="IPR012394">
    <property type="entry name" value="Aldehyde_DH_NAD(P)"/>
</dbReference>
<dbReference type="SUPFAM" id="SSF53720">
    <property type="entry name" value="ALDH-like"/>
    <property type="match status" value="1"/>
</dbReference>
<evidence type="ECO:0000256" key="3">
    <source>
        <dbReference type="ARBA" id="ARBA00023027"/>
    </source>
</evidence>
<feature type="domain" description="Aldehyde dehydrogenase" evidence="8">
    <location>
        <begin position="5"/>
        <end position="441"/>
    </location>
</feature>
<dbReference type="PANTHER" id="PTHR43570:SF20">
    <property type="entry name" value="ALDEHYDE DEHYDROGENASE ALDX-RELATED"/>
    <property type="match status" value="1"/>
</dbReference>
<evidence type="ECO:0000256" key="1">
    <source>
        <dbReference type="ARBA" id="ARBA00009986"/>
    </source>
</evidence>
<evidence type="ECO:0000256" key="4">
    <source>
        <dbReference type="PIRNR" id="PIRNR036492"/>
    </source>
</evidence>
<dbReference type="Gene3D" id="3.40.309.10">
    <property type="entry name" value="Aldehyde Dehydrogenase, Chain A, domain 2"/>
    <property type="match status" value="1"/>
</dbReference>
<dbReference type="InterPro" id="IPR016163">
    <property type="entry name" value="Ald_DH_C"/>
</dbReference>
<feature type="active site" evidence="5">
    <location>
        <position position="250"/>
    </location>
</feature>
<dbReference type="EMBL" id="SHBG01000013">
    <property type="protein sequence ID" value="RZO24967.1"/>
    <property type="molecule type" value="Genomic_DNA"/>
</dbReference>
<evidence type="ECO:0000256" key="6">
    <source>
        <dbReference type="PROSITE-ProRule" id="PRU10007"/>
    </source>
</evidence>
<dbReference type="PROSITE" id="PS00687">
    <property type="entry name" value="ALDEHYDE_DEHYDR_GLU"/>
    <property type="match status" value="1"/>
</dbReference>
<name>A0A520MUT4_9GAMM</name>
<dbReference type="Pfam" id="PF00171">
    <property type="entry name" value="Aldedh"/>
    <property type="match status" value="1"/>
</dbReference>
<evidence type="ECO:0000256" key="2">
    <source>
        <dbReference type="ARBA" id="ARBA00023002"/>
    </source>
</evidence>
<sequence>MSNYDEMNQALKEQKDFFIKNGAPSIELRIDRLQRLKSLIMDNRYDFVDALNADFGNRSKNVSMLSDVYGIMPAINLAIKNVKKWNKVEKKSSNFPFGLLGAKSYVKYEPLGTVGMISPWNFPVNLAFVPLVSIFAAGNQVMHKPSEHTPITASLLKDLCDKTYDQNEFATFLGGPEVGESFTNLNFDHLLYTGSGQVAKHVMNAASKNLVPCTLELGGKSPVVIGKTADLKISAKRIMFGKTMNAGQICLAPDYVVVHKDQKDEFIKETKDAVSEYFPDLKNNDDYTSIINEKHYDRLQELLDDAIEKGANVDEINPANEDFSQQEFYKMPPTIVTNTTDDMKIMQEEIFGPLLPVVEYDEIDEATKLINSKDKPLGLYYFGNNKSEEDNILNKTSSGGVTVNNVISHLQQNDLSFGGVGPSGMGRYKSFEGFKNFSNPRAYYKDVSFKLDKFFDAVRPPYKGNIEKVLKQLMK</sequence>
<dbReference type="Gene3D" id="3.40.605.10">
    <property type="entry name" value="Aldehyde Dehydrogenase, Chain A, domain 1"/>
    <property type="match status" value="1"/>
</dbReference>
<proteinExistence type="inferred from homology"/>
<dbReference type="CDD" id="cd07133">
    <property type="entry name" value="ALDH_CALDH_CalB"/>
    <property type="match status" value="1"/>
</dbReference>
<gene>
    <name evidence="9" type="ORF">EVA94_02000</name>
</gene>
<dbReference type="FunFam" id="3.40.309.10:FF:000003">
    <property type="entry name" value="Aldehyde dehydrogenase"/>
    <property type="match status" value="1"/>
</dbReference>
<keyword evidence="2 4" id="KW-0560">Oxidoreductase</keyword>
<evidence type="ECO:0000259" key="8">
    <source>
        <dbReference type="Pfam" id="PF00171"/>
    </source>
</evidence>
<accession>A0A520MUT4</accession>
<dbReference type="GO" id="GO:0006081">
    <property type="term" value="P:aldehyde metabolic process"/>
    <property type="evidence" value="ECO:0007669"/>
    <property type="project" value="InterPro"/>
</dbReference>
<keyword evidence="3" id="KW-0520">NAD</keyword>
<dbReference type="Proteomes" id="UP000315498">
    <property type="component" value="Unassembled WGS sequence"/>
</dbReference>
<dbReference type="GO" id="GO:0005737">
    <property type="term" value="C:cytoplasm"/>
    <property type="evidence" value="ECO:0007669"/>
    <property type="project" value="TreeGrafter"/>
</dbReference>
<dbReference type="PIRSF" id="PIRSF036492">
    <property type="entry name" value="ALDH"/>
    <property type="match status" value="1"/>
</dbReference>
<dbReference type="InterPro" id="IPR015590">
    <property type="entry name" value="Aldehyde_DH_dom"/>
</dbReference>
<dbReference type="InterPro" id="IPR029510">
    <property type="entry name" value="Ald_DH_CS_GLU"/>
</dbReference>
<comment type="caution">
    <text evidence="9">The sequence shown here is derived from an EMBL/GenBank/DDBJ whole genome shotgun (WGS) entry which is preliminary data.</text>
</comment>
<comment type="similarity">
    <text evidence="1 4 7">Belongs to the aldehyde dehydrogenase family.</text>
</comment>
<dbReference type="PANTHER" id="PTHR43570">
    <property type="entry name" value="ALDEHYDE DEHYDROGENASE"/>
    <property type="match status" value="1"/>
</dbReference>
<reference evidence="9 10" key="1">
    <citation type="submission" date="2019-02" db="EMBL/GenBank/DDBJ databases">
        <title>Prokaryotic population dynamics and viral predation in marine succession experiment using metagenomics: the confinement effect.</title>
        <authorList>
            <person name="Haro-Moreno J.M."/>
            <person name="Rodriguez-Valera F."/>
            <person name="Lopez-Perez M."/>
        </authorList>
    </citation>
    <scope>NUCLEOTIDE SEQUENCE [LARGE SCALE GENOMIC DNA]</scope>
    <source>
        <strain evidence="9">MED-G161</strain>
    </source>
</reference>
<dbReference type="AlphaFoldDB" id="A0A520MUT4"/>
<feature type="active site" evidence="5 6">
    <location>
        <position position="216"/>
    </location>
</feature>
<dbReference type="InterPro" id="IPR016162">
    <property type="entry name" value="Ald_DH_N"/>
</dbReference>
<evidence type="ECO:0000313" key="9">
    <source>
        <dbReference type="EMBL" id="RZO24967.1"/>
    </source>
</evidence>
<dbReference type="InterPro" id="IPR016161">
    <property type="entry name" value="Ald_DH/histidinol_DH"/>
</dbReference>
<evidence type="ECO:0000313" key="10">
    <source>
        <dbReference type="Proteomes" id="UP000315498"/>
    </source>
</evidence>